<keyword evidence="3" id="KW-1185">Reference proteome</keyword>
<reference evidence="2" key="2">
    <citation type="submission" date="2020-09" db="EMBL/GenBank/DDBJ databases">
        <authorList>
            <person name="Sun Q."/>
            <person name="Ohkuma M."/>
        </authorList>
    </citation>
    <scope>NUCLEOTIDE SEQUENCE</scope>
    <source>
        <strain evidence="2">JCM 4477</strain>
    </source>
</reference>
<dbReference type="RefSeq" id="WP_190204255.1">
    <property type="nucleotide sequence ID" value="NZ_BNBI01000005.1"/>
</dbReference>
<keyword evidence="1" id="KW-0472">Membrane</keyword>
<evidence type="ECO:0000256" key="1">
    <source>
        <dbReference type="SAM" id="Phobius"/>
    </source>
</evidence>
<evidence type="ECO:0000313" key="2">
    <source>
        <dbReference type="EMBL" id="GHE99347.1"/>
    </source>
</evidence>
<evidence type="ECO:0000313" key="3">
    <source>
        <dbReference type="Proteomes" id="UP000630718"/>
    </source>
</evidence>
<keyword evidence="1" id="KW-0812">Transmembrane</keyword>
<proteinExistence type="predicted"/>
<accession>A0A919E0X1</accession>
<name>A0A919E0X1_9ACTN</name>
<reference evidence="2" key="1">
    <citation type="journal article" date="2014" name="Int. J. Syst. Evol. Microbiol.">
        <title>Complete genome sequence of Corynebacterium casei LMG S-19264T (=DSM 44701T), isolated from a smear-ripened cheese.</title>
        <authorList>
            <consortium name="US DOE Joint Genome Institute (JGI-PGF)"/>
            <person name="Walter F."/>
            <person name="Albersmeier A."/>
            <person name="Kalinowski J."/>
            <person name="Ruckert C."/>
        </authorList>
    </citation>
    <scope>NUCLEOTIDE SEQUENCE</scope>
    <source>
        <strain evidence="2">JCM 4477</strain>
    </source>
</reference>
<dbReference type="AlphaFoldDB" id="A0A919E0X1"/>
<dbReference type="Proteomes" id="UP000630718">
    <property type="component" value="Unassembled WGS sequence"/>
</dbReference>
<organism evidence="2 3">
    <name type="scientific">Streptomyces fumanus</name>
    <dbReference type="NCBI Taxonomy" id="67302"/>
    <lineage>
        <taxon>Bacteria</taxon>
        <taxon>Bacillati</taxon>
        <taxon>Actinomycetota</taxon>
        <taxon>Actinomycetes</taxon>
        <taxon>Kitasatosporales</taxon>
        <taxon>Streptomycetaceae</taxon>
        <taxon>Streptomyces</taxon>
    </lineage>
</organism>
<protein>
    <submittedName>
        <fullName evidence="2">Uncharacterized protein</fullName>
    </submittedName>
</protein>
<gene>
    <name evidence="2" type="ORF">GCM10018772_24640</name>
</gene>
<keyword evidence="1" id="KW-1133">Transmembrane helix</keyword>
<comment type="caution">
    <text evidence="2">The sequence shown here is derived from an EMBL/GenBank/DDBJ whole genome shotgun (WGS) entry which is preliminary data.</text>
</comment>
<feature type="transmembrane region" description="Helical" evidence="1">
    <location>
        <begin position="12"/>
        <end position="38"/>
    </location>
</feature>
<sequence>MSYLRLLRNGRIAAVWASQLLAVMGGRLYALAVMWLMLMQEWIHAPQPT</sequence>
<dbReference type="EMBL" id="BNBI01000005">
    <property type="protein sequence ID" value="GHE99347.1"/>
    <property type="molecule type" value="Genomic_DNA"/>
</dbReference>